<dbReference type="RefSeq" id="WP_188867986.1">
    <property type="nucleotide sequence ID" value="NZ_BMNW01000011.1"/>
</dbReference>
<protein>
    <recommendedName>
        <fullName evidence="5">Large polyvalent protein associated domain-containing protein</fullName>
    </recommendedName>
</protein>
<dbReference type="Pfam" id="PF18850">
    <property type="entry name" value="LPD30"/>
    <property type="match status" value="1"/>
</dbReference>
<feature type="domain" description="Large polyvalent protein associated" evidence="2">
    <location>
        <begin position="10"/>
        <end position="123"/>
    </location>
</feature>
<reference evidence="4" key="1">
    <citation type="journal article" date="2019" name="Int. J. Syst. Evol. Microbiol.">
        <title>The Global Catalogue of Microorganisms (GCM) 10K type strain sequencing project: providing services to taxonomists for standard genome sequencing and annotation.</title>
        <authorList>
            <consortium name="The Broad Institute Genomics Platform"/>
            <consortium name="The Broad Institute Genome Sequencing Center for Infectious Disease"/>
            <person name="Wu L."/>
            <person name="Ma J."/>
        </authorList>
    </citation>
    <scope>NUCLEOTIDE SEQUENCE [LARGE SCALE GENOMIC DNA]</scope>
    <source>
        <strain evidence="4">JCM 13501</strain>
    </source>
</reference>
<dbReference type="InterPro" id="IPR041311">
    <property type="entry name" value="LPD29"/>
</dbReference>
<dbReference type="InterPro" id="IPR040631">
    <property type="entry name" value="LPD30"/>
</dbReference>
<evidence type="ECO:0008006" key="5">
    <source>
        <dbReference type="Google" id="ProtNLM"/>
    </source>
</evidence>
<evidence type="ECO:0000259" key="2">
    <source>
        <dbReference type="Pfam" id="PF18850"/>
    </source>
</evidence>
<gene>
    <name evidence="3" type="ORF">GCM10009425_40930</name>
</gene>
<evidence type="ECO:0000259" key="1">
    <source>
        <dbReference type="Pfam" id="PF18847"/>
    </source>
</evidence>
<sequence length="288" mass="32167">MNQAHALDTIVTGQRVRCSLPMCGDGLIYKMVRDNASCLNVRSISKDARLPAMSRRYYIVFFNGHLTDVHEAMLNTPQWSIYASVASAEEIRRELENAQKVKADKIQLSQAAESKFNMEVQALLSDSRYMKLTRADSDPYNGKAAAANIRKQLAKTYPDVKFSVRKASGDAIAVQWTDGPTTSQVNTITSQYVSQRFDPDTRHHVFNRTAWSAVFGGIAHVRLTRTKSDALMARAIDAVFTKYRAELADISIPTVNEYRSGHTNWIEVPVLNKNLQHLISEVAGSLAV</sequence>
<evidence type="ECO:0000313" key="3">
    <source>
        <dbReference type="EMBL" id="GGM25977.1"/>
    </source>
</evidence>
<accession>A0ABQ2H1B9</accession>
<name>A0ABQ2H1B9_9PSED</name>
<dbReference type="Proteomes" id="UP000616499">
    <property type="component" value="Unassembled WGS sequence"/>
</dbReference>
<keyword evidence="4" id="KW-1185">Reference proteome</keyword>
<proteinExistence type="predicted"/>
<dbReference type="EMBL" id="BMNW01000011">
    <property type="protein sequence ID" value="GGM25977.1"/>
    <property type="molecule type" value="Genomic_DNA"/>
</dbReference>
<organism evidence="3 4">
    <name type="scientific">Pseudomonas asuensis</name>
    <dbReference type="NCBI Taxonomy" id="1825787"/>
    <lineage>
        <taxon>Bacteria</taxon>
        <taxon>Pseudomonadati</taxon>
        <taxon>Pseudomonadota</taxon>
        <taxon>Gammaproteobacteria</taxon>
        <taxon>Pseudomonadales</taxon>
        <taxon>Pseudomonadaceae</taxon>
        <taxon>Pseudomonas</taxon>
    </lineage>
</organism>
<dbReference type="Pfam" id="PF18847">
    <property type="entry name" value="LPD29"/>
    <property type="match status" value="1"/>
</dbReference>
<comment type="caution">
    <text evidence="3">The sequence shown here is derived from an EMBL/GenBank/DDBJ whole genome shotgun (WGS) entry which is preliminary data.</text>
</comment>
<evidence type="ECO:0000313" key="4">
    <source>
        <dbReference type="Proteomes" id="UP000616499"/>
    </source>
</evidence>
<feature type="domain" description="Large polyvalent protein associated" evidence="1">
    <location>
        <begin position="141"/>
        <end position="225"/>
    </location>
</feature>